<proteinExistence type="predicted"/>
<dbReference type="InterPro" id="IPR016545">
    <property type="entry name" value="UCP009120_prtse"/>
</dbReference>
<dbReference type="EMBL" id="LPWE01000011">
    <property type="protein sequence ID" value="ODR95180.1"/>
    <property type="molecule type" value="Genomic_DNA"/>
</dbReference>
<dbReference type="InterPro" id="IPR029055">
    <property type="entry name" value="Ntn_hydrolases_N"/>
</dbReference>
<evidence type="ECO:0000313" key="1">
    <source>
        <dbReference type="EMBL" id="ODR95180.1"/>
    </source>
</evidence>
<comment type="caution">
    <text evidence="1">The sequence shown here is derived from an EMBL/GenBank/DDBJ whole genome shotgun (WGS) entry which is preliminary data.</text>
</comment>
<reference evidence="1 2" key="1">
    <citation type="journal article" date="2016" name="Environ. Microbiol.">
        <title>New Methyloceanibacter diversity from North Sea sediments includes methanotroph containing solely the soluble methane monooxygenase.</title>
        <authorList>
            <person name="Vekeman B."/>
            <person name="Kerckhof F.M."/>
            <person name="Cremers G."/>
            <person name="de Vos P."/>
            <person name="Vandamme P."/>
            <person name="Boon N."/>
            <person name="Op den Camp H.J."/>
            <person name="Heylen K."/>
        </authorList>
    </citation>
    <scope>NUCLEOTIDE SEQUENCE [LARGE SCALE GENOMIC DNA]</scope>
    <source>
        <strain evidence="1 2">R-67176</strain>
    </source>
</reference>
<dbReference type="CDD" id="cd03765">
    <property type="entry name" value="proteasome_beta_bacterial"/>
    <property type="match status" value="1"/>
</dbReference>
<organism evidence="1 2">
    <name type="scientific">Methyloceanibacter stevinii</name>
    <dbReference type="NCBI Taxonomy" id="1774970"/>
    <lineage>
        <taxon>Bacteria</taxon>
        <taxon>Pseudomonadati</taxon>
        <taxon>Pseudomonadota</taxon>
        <taxon>Alphaproteobacteria</taxon>
        <taxon>Hyphomicrobiales</taxon>
        <taxon>Hyphomicrobiaceae</taxon>
        <taxon>Methyloceanibacter</taxon>
    </lineage>
</organism>
<gene>
    <name evidence="1" type="ORF">AUC70_05575</name>
</gene>
<evidence type="ECO:0000313" key="2">
    <source>
        <dbReference type="Proteomes" id="UP000094172"/>
    </source>
</evidence>
<dbReference type="RefSeq" id="WP_069444474.1">
    <property type="nucleotide sequence ID" value="NZ_LPWE01000011.1"/>
</dbReference>
<dbReference type="PIRSF" id="PIRSF009120">
    <property type="entry name" value="UCP009120_prtse"/>
    <property type="match status" value="1"/>
</dbReference>
<dbReference type="Gene3D" id="3.60.20.10">
    <property type="entry name" value="Glutamine Phosphoribosylpyrophosphate, subunit 1, domain 1"/>
    <property type="match status" value="1"/>
</dbReference>
<dbReference type="STRING" id="1774970.AUC70_05575"/>
<accession>A0A1E3VNS4</accession>
<sequence>MTYCVGILLDEGVVLASDSRTNAGIDRVSTFRKMFTFERPGERFFTLLTAGNLSLTQGVISLIGEWLESDDPEKDLYAATSMFTAARIIGRALRQVHKVDSGYLQQHDIDFSASFVLGGQVRGGRLRLFQIYDAGNFIEAMGDTIYFQIGEVKYGKPILDRVLRRETSLTDAAKCALISFDSTMRSNVSVGPPIDLMIYRRDTLSRAFTIRLEEDNPYLQELREGWGTALLNAFHNVGHDPGWVL</sequence>
<protein>
    <submittedName>
        <fullName evidence="1">Peptidase</fullName>
    </submittedName>
</protein>
<dbReference type="SUPFAM" id="SSF56235">
    <property type="entry name" value="N-terminal nucleophile aminohydrolases (Ntn hydrolases)"/>
    <property type="match status" value="1"/>
</dbReference>
<dbReference type="AlphaFoldDB" id="A0A1E3VNS4"/>
<name>A0A1E3VNS4_9HYPH</name>
<dbReference type="Proteomes" id="UP000094172">
    <property type="component" value="Unassembled WGS sequence"/>
</dbReference>
<keyword evidence="2" id="KW-1185">Reference proteome</keyword>